<accession>A0AAN6NLA3</accession>
<sequence>MRLINVHTLDIQYFSGTSIPQYAILSHTWGAKEATFQKWTNKWTRLTHKHSSGFHKVLAFLQAGPPGWS</sequence>
<dbReference type="Proteomes" id="UP001303222">
    <property type="component" value="Unassembled WGS sequence"/>
</dbReference>
<gene>
    <name evidence="1" type="ORF">QBC32DRAFT_318573</name>
</gene>
<reference evidence="1" key="2">
    <citation type="submission" date="2023-06" db="EMBL/GenBank/DDBJ databases">
        <authorList>
            <consortium name="Lawrence Berkeley National Laboratory"/>
            <person name="Mondo S.J."/>
            <person name="Hensen N."/>
            <person name="Bonometti L."/>
            <person name="Westerberg I."/>
            <person name="Brannstrom I.O."/>
            <person name="Guillou S."/>
            <person name="Cros-Aarteil S."/>
            <person name="Calhoun S."/>
            <person name="Haridas S."/>
            <person name="Kuo A."/>
            <person name="Pangilinan J."/>
            <person name="Riley R."/>
            <person name="Labutti K."/>
            <person name="Andreopoulos B."/>
            <person name="Lipzen A."/>
            <person name="Chen C."/>
            <person name="Yanf M."/>
            <person name="Daum C."/>
            <person name="Ng V."/>
            <person name="Clum A."/>
            <person name="Steindorff A."/>
            <person name="Ohm R."/>
            <person name="Martin F."/>
            <person name="Silar P."/>
            <person name="Natvig D."/>
            <person name="Lalanne C."/>
            <person name="Gautier V."/>
            <person name="Ament-Velasquez S.L."/>
            <person name="Kruys A."/>
            <person name="Hutchinson M.I."/>
            <person name="Powell A.J."/>
            <person name="Barry K."/>
            <person name="Miller A.N."/>
            <person name="Grigoriev I.V."/>
            <person name="Debuchy R."/>
            <person name="Gladieux P."/>
            <person name="Thoren M.H."/>
            <person name="Johannesson H."/>
        </authorList>
    </citation>
    <scope>NUCLEOTIDE SEQUENCE</scope>
    <source>
        <strain evidence="1">CBS 626.80</strain>
    </source>
</reference>
<dbReference type="AlphaFoldDB" id="A0AAN6NLA3"/>
<keyword evidence="2" id="KW-1185">Reference proteome</keyword>
<dbReference type="EMBL" id="MU859324">
    <property type="protein sequence ID" value="KAK3947670.1"/>
    <property type="molecule type" value="Genomic_DNA"/>
</dbReference>
<comment type="caution">
    <text evidence="1">The sequence shown here is derived from an EMBL/GenBank/DDBJ whole genome shotgun (WGS) entry which is preliminary data.</text>
</comment>
<proteinExistence type="predicted"/>
<reference evidence="1" key="1">
    <citation type="journal article" date="2023" name="Mol. Phylogenet. Evol.">
        <title>Genome-scale phylogeny and comparative genomics of the fungal order Sordariales.</title>
        <authorList>
            <person name="Hensen N."/>
            <person name="Bonometti L."/>
            <person name="Westerberg I."/>
            <person name="Brannstrom I.O."/>
            <person name="Guillou S."/>
            <person name="Cros-Aarteil S."/>
            <person name="Calhoun S."/>
            <person name="Haridas S."/>
            <person name="Kuo A."/>
            <person name="Mondo S."/>
            <person name="Pangilinan J."/>
            <person name="Riley R."/>
            <person name="LaButti K."/>
            <person name="Andreopoulos B."/>
            <person name="Lipzen A."/>
            <person name="Chen C."/>
            <person name="Yan M."/>
            <person name="Daum C."/>
            <person name="Ng V."/>
            <person name="Clum A."/>
            <person name="Steindorff A."/>
            <person name="Ohm R.A."/>
            <person name="Martin F."/>
            <person name="Silar P."/>
            <person name="Natvig D.O."/>
            <person name="Lalanne C."/>
            <person name="Gautier V."/>
            <person name="Ament-Velasquez S.L."/>
            <person name="Kruys A."/>
            <person name="Hutchinson M.I."/>
            <person name="Powell A.J."/>
            <person name="Barry K."/>
            <person name="Miller A.N."/>
            <person name="Grigoriev I.V."/>
            <person name="Debuchy R."/>
            <person name="Gladieux P."/>
            <person name="Hiltunen Thoren M."/>
            <person name="Johannesson H."/>
        </authorList>
    </citation>
    <scope>NUCLEOTIDE SEQUENCE</scope>
    <source>
        <strain evidence="1">CBS 626.80</strain>
    </source>
</reference>
<name>A0AAN6NLA3_9PEZI</name>
<dbReference type="PANTHER" id="PTHR10622">
    <property type="entry name" value="HET DOMAIN-CONTAINING PROTEIN"/>
    <property type="match status" value="1"/>
</dbReference>
<evidence type="ECO:0000313" key="2">
    <source>
        <dbReference type="Proteomes" id="UP001303222"/>
    </source>
</evidence>
<evidence type="ECO:0008006" key="3">
    <source>
        <dbReference type="Google" id="ProtNLM"/>
    </source>
</evidence>
<organism evidence="1 2">
    <name type="scientific">Pseudoneurospora amorphoporcata</name>
    <dbReference type="NCBI Taxonomy" id="241081"/>
    <lineage>
        <taxon>Eukaryota</taxon>
        <taxon>Fungi</taxon>
        <taxon>Dikarya</taxon>
        <taxon>Ascomycota</taxon>
        <taxon>Pezizomycotina</taxon>
        <taxon>Sordariomycetes</taxon>
        <taxon>Sordariomycetidae</taxon>
        <taxon>Sordariales</taxon>
        <taxon>Sordariaceae</taxon>
        <taxon>Pseudoneurospora</taxon>
    </lineage>
</organism>
<dbReference type="PANTHER" id="PTHR10622:SF10">
    <property type="entry name" value="HET DOMAIN-CONTAINING PROTEIN"/>
    <property type="match status" value="1"/>
</dbReference>
<evidence type="ECO:0000313" key="1">
    <source>
        <dbReference type="EMBL" id="KAK3947670.1"/>
    </source>
</evidence>
<protein>
    <recommendedName>
        <fullName evidence="3">Heterokaryon incompatibility domain-containing protein</fullName>
    </recommendedName>
</protein>